<keyword evidence="2" id="KW-0732">Signal</keyword>
<protein>
    <recommendedName>
        <fullName evidence="5">DUF4331 domain-containing protein</fullName>
    </recommendedName>
</protein>
<dbReference type="EMBL" id="BMEC01000010">
    <property type="protein sequence ID" value="GGC43020.1"/>
    <property type="molecule type" value="Genomic_DNA"/>
</dbReference>
<evidence type="ECO:0000313" key="3">
    <source>
        <dbReference type="EMBL" id="GGC43020.1"/>
    </source>
</evidence>
<gene>
    <name evidence="3" type="ORF">GCM10011506_30790</name>
</gene>
<evidence type="ECO:0000256" key="1">
    <source>
        <dbReference type="SAM" id="MobiDB-lite"/>
    </source>
</evidence>
<sequence>MKKLIIACSVMAVVGVGSFLIAADHIDAPAVGSLTTGSSAADITDYYAFESKENSENYVFVVNVQGLTAPAATAEASFDEEVMYEINIDNNADNVEDLVIQAIFRNGNLVVFGPTAPTQTGLSGKVETAGTRVSTAITAYGDTPVVGTSGGIKIFAGPREDPFFMDFFQFVSIVNGVGAALGDEVNTGVYDSNRDSDPDTEGVQPYPASFKGNEATDTFAGSNVLSVVIEVPKSSLGTSATFTSWAESKRKQ</sequence>
<proteinExistence type="predicted"/>
<evidence type="ECO:0000256" key="2">
    <source>
        <dbReference type="SAM" id="SignalP"/>
    </source>
</evidence>
<dbReference type="RefSeq" id="WP_188465101.1">
    <property type="nucleotide sequence ID" value="NZ_BAABHU010000010.1"/>
</dbReference>
<feature type="signal peptide" evidence="2">
    <location>
        <begin position="1"/>
        <end position="22"/>
    </location>
</feature>
<evidence type="ECO:0000313" key="4">
    <source>
        <dbReference type="Proteomes" id="UP000636010"/>
    </source>
</evidence>
<dbReference type="Proteomes" id="UP000636010">
    <property type="component" value="Unassembled WGS sequence"/>
</dbReference>
<comment type="caution">
    <text evidence="3">The sequence shown here is derived from an EMBL/GenBank/DDBJ whole genome shotgun (WGS) entry which is preliminary data.</text>
</comment>
<name>A0ABQ1MU51_9BACT</name>
<accession>A0ABQ1MU51</accession>
<evidence type="ECO:0008006" key="5">
    <source>
        <dbReference type="Google" id="ProtNLM"/>
    </source>
</evidence>
<dbReference type="Pfam" id="PF14224">
    <property type="entry name" value="DUF4331"/>
    <property type="match status" value="2"/>
</dbReference>
<dbReference type="InterPro" id="IPR025566">
    <property type="entry name" value="DUF4331"/>
</dbReference>
<feature type="region of interest" description="Disordered" evidence="1">
    <location>
        <begin position="188"/>
        <end position="211"/>
    </location>
</feature>
<keyword evidence="4" id="KW-1185">Reference proteome</keyword>
<feature type="chain" id="PRO_5046421793" description="DUF4331 domain-containing protein" evidence="2">
    <location>
        <begin position="23"/>
        <end position="252"/>
    </location>
</feature>
<organism evidence="3 4">
    <name type="scientific">Marivirga lumbricoides</name>
    <dbReference type="NCBI Taxonomy" id="1046115"/>
    <lineage>
        <taxon>Bacteria</taxon>
        <taxon>Pseudomonadati</taxon>
        <taxon>Bacteroidota</taxon>
        <taxon>Cytophagia</taxon>
        <taxon>Cytophagales</taxon>
        <taxon>Marivirgaceae</taxon>
        <taxon>Marivirga</taxon>
    </lineage>
</organism>
<reference evidence="4" key="1">
    <citation type="journal article" date="2019" name="Int. J. Syst. Evol. Microbiol.">
        <title>The Global Catalogue of Microorganisms (GCM) 10K type strain sequencing project: providing services to taxonomists for standard genome sequencing and annotation.</title>
        <authorList>
            <consortium name="The Broad Institute Genomics Platform"/>
            <consortium name="The Broad Institute Genome Sequencing Center for Infectious Disease"/>
            <person name="Wu L."/>
            <person name="Ma J."/>
        </authorList>
    </citation>
    <scope>NUCLEOTIDE SEQUENCE [LARGE SCALE GENOMIC DNA]</scope>
    <source>
        <strain evidence="4">CGMCC 1.10832</strain>
    </source>
</reference>